<dbReference type="PROSITE" id="PS51462">
    <property type="entry name" value="NUDIX"/>
    <property type="match status" value="1"/>
</dbReference>
<evidence type="ECO:0000256" key="2">
    <source>
        <dbReference type="ARBA" id="ARBA00005582"/>
    </source>
</evidence>
<sequence length="160" mass="18152">MYRPIIGTLGYILSASGEETLLVHRIARADDQHFGKYNGLGGKMEAGEDVFTCMQREIREESSLVCTAMHLRGTINWTGFGPNGEDWLGFIFLITGYEGTPTSKNAEGELLWHPVARLLELPMWEGDKYFLPLVFDGDPRPFHGCMPYRNGHPLAWSFRR</sequence>
<evidence type="ECO:0000256" key="1">
    <source>
        <dbReference type="ARBA" id="ARBA00001946"/>
    </source>
</evidence>
<name>A0A2L1GNQ3_9BACT</name>
<dbReference type="PANTHER" id="PTHR43758">
    <property type="entry name" value="7,8-DIHYDRO-8-OXOGUANINE TRIPHOSPHATASE"/>
    <property type="match status" value="1"/>
</dbReference>
<organism evidence="7 8">
    <name type="scientific">Desulfobulbus oralis</name>
    <dbReference type="NCBI Taxonomy" id="1986146"/>
    <lineage>
        <taxon>Bacteria</taxon>
        <taxon>Pseudomonadati</taxon>
        <taxon>Thermodesulfobacteriota</taxon>
        <taxon>Desulfobulbia</taxon>
        <taxon>Desulfobulbales</taxon>
        <taxon>Desulfobulbaceae</taxon>
        <taxon>Desulfobulbus</taxon>
    </lineage>
</organism>
<dbReference type="GO" id="GO:0046872">
    <property type="term" value="F:metal ion binding"/>
    <property type="evidence" value="ECO:0007669"/>
    <property type="project" value="UniProtKB-KW"/>
</dbReference>
<dbReference type="Proteomes" id="UP000239867">
    <property type="component" value="Chromosome"/>
</dbReference>
<dbReference type="CDD" id="cd18886">
    <property type="entry name" value="NUDIX_MutT_Nudt1"/>
    <property type="match status" value="1"/>
</dbReference>
<dbReference type="InterPro" id="IPR003562">
    <property type="entry name" value="Mutator_MutX_prot"/>
</dbReference>
<keyword evidence="5" id="KW-0460">Magnesium</keyword>
<evidence type="ECO:0000313" key="8">
    <source>
        <dbReference type="Proteomes" id="UP000239867"/>
    </source>
</evidence>
<evidence type="ECO:0000256" key="4">
    <source>
        <dbReference type="ARBA" id="ARBA00022801"/>
    </source>
</evidence>
<gene>
    <name evidence="7" type="ORF">CAY53_07465</name>
</gene>
<dbReference type="InterPro" id="IPR000086">
    <property type="entry name" value="NUDIX_hydrolase_dom"/>
</dbReference>
<keyword evidence="3" id="KW-0479">Metal-binding</keyword>
<dbReference type="InterPro" id="IPR015797">
    <property type="entry name" value="NUDIX_hydrolase-like_dom_sf"/>
</dbReference>
<keyword evidence="8" id="KW-1185">Reference proteome</keyword>
<evidence type="ECO:0000313" key="7">
    <source>
        <dbReference type="EMBL" id="AVD71325.1"/>
    </source>
</evidence>
<reference evidence="7 8" key="1">
    <citation type="journal article" date="2018" name="MBio">
        <title>Insights into the evolution of host association through the isolation and characterization of a novel human periodontal pathobiont, Desulfobulbus oralis.</title>
        <authorList>
            <person name="Cross K.L."/>
            <person name="Chirania P."/>
            <person name="Xiong W."/>
            <person name="Beall C.J."/>
            <person name="Elkins J.G."/>
            <person name="Giannone R.J."/>
            <person name="Griffen A.L."/>
            <person name="Guss A.M."/>
            <person name="Hettich R.L."/>
            <person name="Joshi S.S."/>
            <person name="Mokrzan E.M."/>
            <person name="Martin R.K."/>
            <person name="Zhulin I.B."/>
            <person name="Leys E.J."/>
            <person name="Podar M."/>
        </authorList>
    </citation>
    <scope>NUCLEOTIDE SEQUENCE [LARGE SCALE GENOMIC DNA]</scope>
    <source>
        <strain evidence="7 8">ORNL</strain>
    </source>
</reference>
<evidence type="ECO:0000259" key="6">
    <source>
        <dbReference type="PROSITE" id="PS51462"/>
    </source>
</evidence>
<protein>
    <submittedName>
        <fullName evidence="7">7,8-dihydro-8-oxoguanine triphosphatase</fullName>
    </submittedName>
</protein>
<dbReference type="KEGG" id="deo:CAY53_07465"/>
<dbReference type="SUPFAM" id="SSF55811">
    <property type="entry name" value="Nudix"/>
    <property type="match status" value="1"/>
</dbReference>
<feature type="domain" description="Nudix hydrolase" evidence="6">
    <location>
        <begin position="1"/>
        <end position="136"/>
    </location>
</feature>
<accession>A0A2L1GNQ3</accession>
<dbReference type="EMBL" id="CP021255">
    <property type="protein sequence ID" value="AVD71325.1"/>
    <property type="molecule type" value="Genomic_DNA"/>
</dbReference>
<evidence type="ECO:0000256" key="5">
    <source>
        <dbReference type="ARBA" id="ARBA00022842"/>
    </source>
</evidence>
<keyword evidence="4" id="KW-0378">Hydrolase</keyword>
<comment type="similarity">
    <text evidence="2">Belongs to the Nudix hydrolase family.</text>
</comment>
<dbReference type="GO" id="GO:0008413">
    <property type="term" value="F:8-oxo-7,8-dihydroguanosine triphosphate pyrophosphatase activity"/>
    <property type="evidence" value="ECO:0007669"/>
    <property type="project" value="InterPro"/>
</dbReference>
<evidence type="ECO:0000256" key="3">
    <source>
        <dbReference type="ARBA" id="ARBA00022723"/>
    </source>
</evidence>
<dbReference type="PRINTS" id="PR01402">
    <property type="entry name" value="MUTATORMUTX"/>
</dbReference>
<dbReference type="GO" id="GO:0005737">
    <property type="term" value="C:cytoplasm"/>
    <property type="evidence" value="ECO:0007669"/>
    <property type="project" value="TreeGrafter"/>
</dbReference>
<dbReference type="AlphaFoldDB" id="A0A2L1GNQ3"/>
<comment type="cofactor">
    <cofactor evidence="1">
        <name>Mg(2+)</name>
        <dbReference type="ChEBI" id="CHEBI:18420"/>
    </cofactor>
</comment>
<dbReference type="PANTHER" id="PTHR43758:SF2">
    <property type="entry name" value="OXIDIZED PURINE NUCLEOSIDE TRIPHOSPHATE HYDROLASE"/>
    <property type="match status" value="1"/>
</dbReference>
<dbReference type="Gene3D" id="3.90.79.10">
    <property type="entry name" value="Nucleoside Triphosphate Pyrophosphohydrolase"/>
    <property type="match status" value="1"/>
</dbReference>
<dbReference type="GO" id="GO:0006281">
    <property type="term" value="P:DNA repair"/>
    <property type="evidence" value="ECO:0007669"/>
    <property type="project" value="InterPro"/>
</dbReference>
<dbReference type="OrthoDB" id="9761969at2"/>
<dbReference type="RefSeq" id="WP_104936592.1">
    <property type="nucleotide sequence ID" value="NZ_CP021255.1"/>
</dbReference>
<proteinExistence type="inferred from homology"/>
<dbReference type="Pfam" id="PF00293">
    <property type="entry name" value="NUDIX"/>
    <property type="match status" value="1"/>
</dbReference>